<dbReference type="PANTHER" id="PTHR11817">
    <property type="entry name" value="PYRUVATE KINASE"/>
    <property type="match status" value="1"/>
</dbReference>
<evidence type="ECO:0000256" key="11">
    <source>
        <dbReference type="ARBA" id="ARBA00022842"/>
    </source>
</evidence>
<evidence type="ECO:0000313" key="18">
    <source>
        <dbReference type="Proteomes" id="UP000051952"/>
    </source>
</evidence>
<keyword evidence="10" id="KW-0067">ATP-binding</keyword>
<proteinExistence type="inferred from homology"/>
<dbReference type="NCBIfam" id="NF004491">
    <property type="entry name" value="PRK05826.1"/>
    <property type="match status" value="1"/>
</dbReference>
<dbReference type="InterPro" id="IPR015813">
    <property type="entry name" value="Pyrv/PenolPyrv_kinase-like_dom"/>
</dbReference>
<comment type="cofactor">
    <cofactor evidence="1">
        <name>Mg(2+)</name>
        <dbReference type="ChEBI" id="CHEBI:18420"/>
    </cofactor>
</comment>
<name>A0A0S4JHN6_BODSA</name>
<evidence type="ECO:0000256" key="7">
    <source>
        <dbReference type="ARBA" id="ARBA00022723"/>
    </source>
</evidence>
<evidence type="ECO:0000256" key="12">
    <source>
        <dbReference type="ARBA" id="ARBA00023152"/>
    </source>
</evidence>
<dbReference type="OrthoDB" id="108365at2759"/>
<evidence type="ECO:0000256" key="6">
    <source>
        <dbReference type="ARBA" id="ARBA00022679"/>
    </source>
</evidence>
<keyword evidence="6 14" id="KW-0808">Transferase</keyword>
<dbReference type="PROSITE" id="PS00110">
    <property type="entry name" value="PYRUVATE_KINASE"/>
    <property type="match status" value="1"/>
</dbReference>
<dbReference type="Gene3D" id="3.40.1380.20">
    <property type="entry name" value="Pyruvate kinase, C-terminal domain"/>
    <property type="match status" value="1"/>
</dbReference>
<evidence type="ECO:0000256" key="3">
    <source>
        <dbReference type="ARBA" id="ARBA00004997"/>
    </source>
</evidence>
<dbReference type="GO" id="GO:0005524">
    <property type="term" value="F:ATP binding"/>
    <property type="evidence" value="ECO:0007669"/>
    <property type="project" value="UniProtKB-KW"/>
</dbReference>
<dbReference type="SUPFAM" id="SSF51621">
    <property type="entry name" value="Phosphoenolpyruvate/pyruvate domain"/>
    <property type="match status" value="1"/>
</dbReference>
<dbReference type="CDD" id="cd00288">
    <property type="entry name" value="Pyruvate_Kinase"/>
    <property type="match status" value="1"/>
</dbReference>
<dbReference type="Proteomes" id="UP000051952">
    <property type="component" value="Unassembled WGS sequence"/>
</dbReference>
<dbReference type="SUPFAM" id="SSF50800">
    <property type="entry name" value="PK beta-barrel domain-like"/>
    <property type="match status" value="1"/>
</dbReference>
<dbReference type="UniPathway" id="UPA00109">
    <property type="reaction ID" value="UER00188"/>
</dbReference>
<keyword evidence="8" id="KW-0547">Nucleotide-binding</keyword>
<dbReference type="PRINTS" id="PR01050">
    <property type="entry name" value="PYRUVTKNASE"/>
</dbReference>
<dbReference type="Pfam" id="PF00224">
    <property type="entry name" value="PK"/>
    <property type="match status" value="1"/>
</dbReference>
<keyword evidence="7" id="KW-0479">Metal-binding</keyword>
<keyword evidence="13 17" id="KW-0670">Pyruvate</keyword>
<evidence type="ECO:0000313" key="17">
    <source>
        <dbReference type="EMBL" id="CUG87903.1"/>
    </source>
</evidence>
<evidence type="ECO:0000259" key="15">
    <source>
        <dbReference type="Pfam" id="PF00224"/>
    </source>
</evidence>
<dbReference type="VEuPathDB" id="TriTrypDB:BSAL_12615"/>
<evidence type="ECO:0000256" key="10">
    <source>
        <dbReference type="ARBA" id="ARBA00022840"/>
    </source>
</evidence>
<dbReference type="InterPro" id="IPR011037">
    <property type="entry name" value="Pyrv_Knase-like_insert_dom_sf"/>
</dbReference>
<dbReference type="InterPro" id="IPR001697">
    <property type="entry name" value="Pyr_Knase"/>
</dbReference>
<dbReference type="OMA" id="RVHHIGE"/>
<evidence type="ECO:0000256" key="13">
    <source>
        <dbReference type="ARBA" id="ARBA00023317"/>
    </source>
</evidence>
<dbReference type="GO" id="GO:0030955">
    <property type="term" value="F:potassium ion binding"/>
    <property type="evidence" value="ECO:0007669"/>
    <property type="project" value="InterPro"/>
</dbReference>
<evidence type="ECO:0000256" key="2">
    <source>
        <dbReference type="ARBA" id="ARBA00001958"/>
    </source>
</evidence>
<dbReference type="InterPro" id="IPR015806">
    <property type="entry name" value="Pyrv_Knase_insert_dom_sf"/>
</dbReference>
<comment type="pathway">
    <text evidence="3 14">Carbohydrate degradation; glycolysis; pyruvate from D-glyceraldehyde 3-phosphate: step 5/5.</text>
</comment>
<evidence type="ECO:0000256" key="1">
    <source>
        <dbReference type="ARBA" id="ARBA00001946"/>
    </source>
</evidence>
<keyword evidence="11 14" id="KW-0460">Magnesium</keyword>
<evidence type="ECO:0000256" key="5">
    <source>
        <dbReference type="ARBA" id="ARBA00012142"/>
    </source>
</evidence>
<dbReference type="FunFam" id="2.40.33.10:FF:000001">
    <property type="entry name" value="Pyruvate kinase"/>
    <property type="match status" value="1"/>
</dbReference>
<comment type="catalytic activity">
    <reaction evidence="14">
        <text>pyruvate + ATP = phosphoenolpyruvate + ADP + H(+)</text>
        <dbReference type="Rhea" id="RHEA:18157"/>
        <dbReference type="ChEBI" id="CHEBI:15361"/>
        <dbReference type="ChEBI" id="CHEBI:15378"/>
        <dbReference type="ChEBI" id="CHEBI:30616"/>
        <dbReference type="ChEBI" id="CHEBI:58702"/>
        <dbReference type="ChEBI" id="CHEBI:456216"/>
        <dbReference type="EC" id="2.7.1.40"/>
    </reaction>
</comment>
<keyword evidence="18" id="KW-1185">Reference proteome</keyword>
<comment type="similarity">
    <text evidence="4 14">Belongs to the pyruvate kinase family.</text>
</comment>
<dbReference type="Pfam" id="PF02887">
    <property type="entry name" value="PK_C"/>
    <property type="match status" value="1"/>
</dbReference>
<dbReference type="Gene3D" id="3.20.20.60">
    <property type="entry name" value="Phosphoenolpyruvate-binding domains"/>
    <property type="match status" value="1"/>
</dbReference>
<dbReference type="NCBIfam" id="TIGR01064">
    <property type="entry name" value="pyruv_kin"/>
    <property type="match status" value="1"/>
</dbReference>
<sequence>MLSQLHHNTTLSIYHDPLPFRANRIICTIGPQTQSVEALKQLIKSGMNVARMNFSHGSHEYHKTTIDNVREASTAMGVHVAIALDTKGPEIRTGHFVNGEARLTAGQEIIVTTDIAFAKSGTAEKFYVDYERMVSVVKVGGHIFIDDGVLNLEIVEKLSDDSIKCKVINNHVLTNQKGCNLPNTEVDLPAVSEKDRLDLKFGADQKVDIVFASFIRNAEQVREVRAALGAGAANIQVISKIENHQGVNAIDSIIEESDGIMVARGDLGVEIPAEKVVIAQKMMISKCNAAGKPVICATQMLESMTTNPRPTRAEVSDVANAVLDGADCVMLSGETAKGKYPNEVVQYMARICCEAQSANRNTVMFNSIKHMQTIPMIPEEAICSSAVNTTFEIEAKALVVLSNTGRSARLLSKYRPDCPIFCASQTREICRSLTLVRSVVPVFYDIEKLGEDEDREKRVWLCIAHAKEVGLLAAGDLVVAVHADARTKGFANQSRVVVVK</sequence>
<accession>A0A0S4JHN6</accession>
<dbReference type="InterPro" id="IPR040442">
    <property type="entry name" value="Pyrv_kinase-like_dom_sf"/>
</dbReference>
<comment type="cofactor">
    <cofactor evidence="2">
        <name>K(+)</name>
        <dbReference type="ChEBI" id="CHEBI:29103"/>
    </cofactor>
</comment>
<reference evidence="18" key="1">
    <citation type="submission" date="2015-09" db="EMBL/GenBank/DDBJ databases">
        <authorList>
            <consortium name="Pathogen Informatics"/>
        </authorList>
    </citation>
    <scope>NUCLEOTIDE SEQUENCE [LARGE SCALE GENOMIC DNA]</scope>
    <source>
        <strain evidence="18">Lake Konstanz</strain>
    </source>
</reference>
<feature type="domain" description="Pyruvate kinase barrel" evidence="15">
    <location>
        <begin position="21"/>
        <end position="345"/>
    </location>
</feature>
<dbReference type="EC" id="2.7.1.40" evidence="5 14"/>
<dbReference type="FunFam" id="3.20.20.60:FF:000025">
    <property type="entry name" value="Pyruvate kinase"/>
    <property type="match status" value="1"/>
</dbReference>
<dbReference type="Gene3D" id="2.40.33.10">
    <property type="entry name" value="PK beta-barrel domain-like"/>
    <property type="match status" value="1"/>
</dbReference>
<dbReference type="GO" id="GO:0016301">
    <property type="term" value="F:kinase activity"/>
    <property type="evidence" value="ECO:0007669"/>
    <property type="project" value="UniProtKB-KW"/>
</dbReference>
<dbReference type="EMBL" id="CYKH01001596">
    <property type="protein sequence ID" value="CUG87903.1"/>
    <property type="molecule type" value="Genomic_DNA"/>
</dbReference>
<dbReference type="InterPro" id="IPR015793">
    <property type="entry name" value="Pyrv_Knase_brl"/>
</dbReference>
<gene>
    <name evidence="17" type="ORF">BSAL_12615</name>
</gene>
<evidence type="ECO:0000256" key="14">
    <source>
        <dbReference type="RuleBase" id="RU000504"/>
    </source>
</evidence>
<dbReference type="AlphaFoldDB" id="A0A0S4JHN6"/>
<protein>
    <recommendedName>
        <fullName evidence="5 14">Pyruvate kinase</fullName>
        <ecNumber evidence="5 14">2.7.1.40</ecNumber>
    </recommendedName>
</protein>
<feature type="domain" description="Pyruvate kinase C-terminal" evidence="16">
    <location>
        <begin position="380"/>
        <end position="497"/>
    </location>
</feature>
<evidence type="ECO:0000256" key="4">
    <source>
        <dbReference type="ARBA" id="ARBA00008663"/>
    </source>
</evidence>
<dbReference type="InterPro" id="IPR036918">
    <property type="entry name" value="Pyrv_Knase_C_sf"/>
</dbReference>
<dbReference type="NCBIfam" id="NF004978">
    <property type="entry name" value="PRK06354.1"/>
    <property type="match status" value="1"/>
</dbReference>
<evidence type="ECO:0000256" key="8">
    <source>
        <dbReference type="ARBA" id="ARBA00022741"/>
    </source>
</evidence>
<organism evidence="17 18">
    <name type="scientific">Bodo saltans</name>
    <name type="common">Flagellated protozoan</name>
    <dbReference type="NCBI Taxonomy" id="75058"/>
    <lineage>
        <taxon>Eukaryota</taxon>
        <taxon>Discoba</taxon>
        <taxon>Euglenozoa</taxon>
        <taxon>Kinetoplastea</taxon>
        <taxon>Metakinetoplastina</taxon>
        <taxon>Eubodonida</taxon>
        <taxon>Bodonidae</taxon>
        <taxon>Bodo</taxon>
    </lineage>
</organism>
<evidence type="ECO:0000259" key="16">
    <source>
        <dbReference type="Pfam" id="PF02887"/>
    </source>
</evidence>
<keyword evidence="9 14" id="KW-0418">Kinase</keyword>
<dbReference type="GO" id="GO:0004743">
    <property type="term" value="F:pyruvate kinase activity"/>
    <property type="evidence" value="ECO:0007669"/>
    <property type="project" value="UniProtKB-EC"/>
</dbReference>
<evidence type="ECO:0000256" key="9">
    <source>
        <dbReference type="ARBA" id="ARBA00022777"/>
    </source>
</evidence>
<dbReference type="GO" id="GO:0000287">
    <property type="term" value="F:magnesium ion binding"/>
    <property type="evidence" value="ECO:0007669"/>
    <property type="project" value="InterPro"/>
</dbReference>
<dbReference type="InterPro" id="IPR015795">
    <property type="entry name" value="Pyrv_Knase_C"/>
</dbReference>
<dbReference type="InterPro" id="IPR018209">
    <property type="entry name" value="Pyrv_Knase_AS"/>
</dbReference>
<keyword evidence="12 14" id="KW-0324">Glycolysis</keyword>
<dbReference type="SUPFAM" id="SSF52935">
    <property type="entry name" value="PK C-terminal domain-like"/>
    <property type="match status" value="1"/>
</dbReference>